<name>A0A1L3ZWJ0_9SPHN</name>
<dbReference type="PANTHER" id="PTHR47506">
    <property type="entry name" value="TRANSCRIPTIONAL REGULATORY PROTEIN"/>
    <property type="match status" value="1"/>
</dbReference>
<evidence type="ECO:0000256" key="4">
    <source>
        <dbReference type="PROSITE-ProRule" id="PRU00335"/>
    </source>
</evidence>
<dbReference type="SUPFAM" id="SSF48498">
    <property type="entry name" value="Tetracyclin repressor-like, C-terminal domain"/>
    <property type="match status" value="1"/>
</dbReference>
<dbReference type="EMBL" id="CP018221">
    <property type="protein sequence ID" value="API60002.1"/>
    <property type="molecule type" value="Genomic_DNA"/>
</dbReference>
<organism evidence="6 7">
    <name type="scientific">Tardibacter chloracetimidivorans</name>
    <dbReference type="NCBI Taxonomy" id="1921510"/>
    <lineage>
        <taxon>Bacteria</taxon>
        <taxon>Pseudomonadati</taxon>
        <taxon>Pseudomonadota</taxon>
        <taxon>Alphaproteobacteria</taxon>
        <taxon>Sphingomonadales</taxon>
        <taxon>Sphingomonadaceae</taxon>
        <taxon>Tardibacter</taxon>
    </lineage>
</organism>
<gene>
    <name evidence="6" type="ORF">BSL82_12360</name>
</gene>
<dbReference type="PROSITE" id="PS50977">
    <property type="entry name" value="HTH_TETR_2"/>
    <property type="match status" value="1"/>
</dbReference>
<keyword evidence="2 4" id="KW-0238">DNA-binding</keyword>
<dbReference type="KEGG" id="sphj:BSL82_12360"/>
<dbReference type="AlphaFoldDB" id="A0A1L3ZWJ0"/>
<feature type="DNA-binding region" description="H-T-H motif" evidence="4">
    <location>
        <begin position="33"/>
        <end position="52"/>
    </location>
</feature>
<evidence type="ECO:0000256" key="1">
    <source>
        <dbReference type="ARBA" id="ARBA00023015"/>
    </source>
</evidence>
<dbReference type="GO" id="GO:0003677">
    <property type="term" value="F:DNA binding"/>
    <property type="evidence" value="ECO:0007669"/>
    <property type="project" value="UniProtKB-UniRule"/>
</dbReference>
<dbReference type="OrthoDB" id="9811084at2"/>
<dbReference type="InterPro" id="IPR009057">
    <property type="entry name" value="Homeodomain-like_sf"/>
</dbReference>
<keyword evidence="7" id="KW-1185">Reference proteome</keyword>
<dbReference type="Proteomes" id="UP000182063">
    <property type="component" value="Chromosome"/>
</dbReference>
<dbReference type="Gene3D" id="1.10.357.10">
    <property type="entry name" value="Tetracycline Repressor, domain 2"/>
    <property type="match status" value="1"/>
</dbReference>
<dbReference type="RefSeq" id="WP_072597790.1">
    <property type="nucleotide sequence ID" value="NZ_CP018221.1"/>
</dbReference>
<dbReference type="InterPro" id="IPR001647">
    <property type="entry name" value="HTH_TetR"/>
</dbReference>
<keyword evidence="1" id="KW-0805">Transcription regulation</keyword>
<feature type="domain" description="HTH tetR-type" evidence="5">
    <location>
        <begin position="10"/>
        <end position="70"/>
    </location>
</feature>
<dbReference type="InterPro" id="IPR036271">
    <property type="entry name" value="Tet_transcr_reg_TetR-rel_C_sf"/>
</dbReference>
<evidence type="ECO:0000256" key="3">
    <source>
        <dbReference type="ARBA" id="ARBA00023163"/>
    </source>
</evidence>
<dbReference type="PRINTS" id="PR00455">
    <property type="entry name" value="HTHTETR"/>
</dbReference>
<dbReference type="STRING" id="1921510.BSL82_12360"/>
<evidence type="ECO:0000256" key="2">
    <source>
        <dbReference type="ARBA" id="ARBA00023125"/>
    </source>
</evidence>
<sequence length="208" mass="22589">MKAATLSRGERTRELLLDLAESAVLEKGYAATSIEELIAAAGITKSGFFYHFDGKPALAKALMQRDNQRTEAAFESIFGMAAARYADPLAALLDGLVELGEMAAVSPNAYPGCLAAAFSYQEAQFDDDHHALMREGFLMRRRQIRKRLDKVAASASPRVAVGLDDLADMGIAVIQGAIVLERVRGEPGILAQQVDLYGAFIRRLFQPV</sequence>
<evidence type="ECO:0000313" key="7">
    <source>
        <dbReference type="Proteomes" id="UP000182063"/>
    </source>
</evidence>
<dbReference type="Pfam" id="PF00440">
    <property type="entry name" value="TetR_N"/>
    <property type="match status" value="1"/>
</dbReference>
<dbReference type="PANTHER" id="PTHR47506:SF1">
    <property type="entry name" value="HTH-TYPE TRANSCRIPTIONAL REGULATOR YJDC"/>
    <property type="match status" value="1"/>
</dbReference>
<proteinExistence type="predicted"/>
<dbReference type="SUPFAM" id="SSF46689">
    <property type="entry name" value="Homeodomain-like"/>
    <property type="match status" value="1"/>
</dbReference>
<protein>
    <recommendedName>
        <fullName evidence="5">HTH tetR-type domain-containing protein</fullName>
    </recommendedName>
</protein>
<reference evidence="7" key="1">
    <citation type="submission" date="2016-11" db="EMBL/GenBank/DDBJ databases">
        <title>Complete Genome Sequence of alachlor-degrading Sphingomonas sp. strain JJ-A5.</title>
        <authorList>
            <person name="Lee H."/>
            <person name="Ka J.-O."/>
        </authorList>
    </citation>
    <scope>NUCLEOTIDE SEQUENCE [LARGE SCALE GENOMIC DNA]</scope>
    <source>
        <strain evidence="7">JJ-A5</strain>
    </source>
</reference>
<keyword evidence="3" id="KW-0804">Transcription</keyword>
<evidence type="ECO:0000313" key="6">
    <source>
        <dbReference type="EMBL" id="API60002.1"/>
    </source>
</evidence>
<accession>A0A1L3ZWJ0</accession>
<evidence type="ECO:0000259" key="5">
    <source>
        <dbReference type="PROSITE" id="PS50977"/>
    </source>
</evidence>